<dbReference type="OrthoDB" id="7464126at2759"/>
<name>A0A517LCQ2_9PEZI</name>
<dbReference type="AlphaFoldDB" id="A0A517LCQ2"/>
<proteinExistence type="predicted"/>
<dbReference type="STRING" id="50376.A0A517LCQ2"/>
<reference evidence="2 3" key="1">
    <citation type="submission" date="2019-07" db="EMBL/GenBank/DDBJ databases">
        <title>Finished genome of Venturia effusa.</title>
        <authorList>
            <person name="Young C.A."/>
            <person name="Cox M.P."/>
            <person name="Ganley A.R.D."/>
            <person name="David W.J."/>
        </authorList>
    </citation>
    <scope>NUCLEOTIDE SEQUENCE [LARGE SCALE GENOMIC DNA]</scope>
    <source>
        <strain evidence="3">albino</strain>
    </source>
</reference>
<organism evidence="2 3">
    <name type="scientific">Venturia effusa</name>
    <dbReference type="NCBI Taxonomy" id="50376"/>
    <lineage>
        <taxon>Eukaryota</taxon>
        <taxon>Fungi</taxon>
        <taxon>Dikarya</taxon>
        <taxon>Ascomycota</taxon>
        <taxon>Pezizomycotina</taxon>
        <taxon>Dothideomycetes</taxon>
        <taxon>Pleosporomycetidae</taxon>
        <taxon>Venturiales</taxon>
        <taxon>Venturiaceae</taxon>
        <taxon>Venturia</taxon>
    </lineage>
</organism>
<feature type="compositionally biased region" description="Polar residues" evidence="1">
    <location>
        <begin position="243"/>
        <end position="254"/>
    </location>
</feature>
<dbReference type="EMBL" id="CP042193">
    <property type="protein sequence ID" value="QDS73419.1"/>
    <property type="molecule type" value="Genomic_DNA"/>
</dbReference>
<sequence length="744" mass="83883">MAALRDVHLAASKALEVFKKCRDNTGIYKDHARDTRTLSNILQDIEDAIIPRQLNRPQQSELATILHEINAVIADLDSLLDRYNDLPVAARMTWDRLQWGQNDGSDIATRLQTSIQLVSTFYETLKNDPQTQIERALEQLADEISKGRHETASVIRDLGNHGIQESVVKEYRVFIVDWILRAINSGVLSTEKIPVSPAVEEENWKIPVEQVRTPPPPLSPPPLPPKIPSPSSDAMALYPPPTNTYSPRNSQQNDYPPLRPEVSREVLRWDRPPSLDEPPSPIEQVPETSILWTAQQIVHHWNRHEWNLARKYLEEQIQAVERGEFVEISGVPVQPDVRILRHLLGVCYSFAGDFLLAKEFFESVLQGVYVQGLPLDDGDIAAARWLGQTCIVINQSRNAAFAFAIAVQGQLLRSSLTPNRSGTRALDELKYLNDKTNALRDIRNSFEGSNRDVTTILPNMAGTAKFQIVLNASDSVREMVGTGFQTLNRALQSTSLAEGFLIQPLVSQTAWPFPQDPFFQYWSSINLLTILSRPKSNFMEAAVRSVGLGASKGLTYVTKQPLKWLIEAVRYALNTYAIEWKIQGSTYLLRLSQTHDNVAYYDCFAIKFRKLSFRSVYGVKVTESQYSTRAFQPARMSISQEGQDDLSLHLPEVQRKEIVRTELAGRLKDYLEQVERDVVAGKPWPPTEPPVLRAPYEIGGASLARPVEMAGREGLAPVELDARTLDRSKYRHELPNMEIAELPG</sequence>
<gene>
    <name evidence="2" type="ORF">FKW77_008382</name>
</gene>
<evidence type="ECO:0000313" key="3">
    <source>
        <dbReference type="Proteomes" id="UP000316270"/>
    </source>
</evidence>
<dbReference type="Proteomes" id="UP000316270">
    <property type="component" value="Chromosome 9"/>
</dbReference>
<evidence type="ECO:0000256" key="1">
    <source>
        <dbReference type="SAM" id="MobiDB-lite"/>
    </source>
</evidence>
<accession>A0A517LCQ2</accession>
<protein>
    <submittedName>
        <fullName evidence="2">Uncharacterized protein</fullName>
    </submittedName>
</protein>
<feature type="compositionally biased region" description="Pro residues" evidence="1">
    <location>
        <begin position="213"/>
        <end position="228"/>
    </location>
</feature>
<keyword evidence="3" id="KW-1185">Reference proteome</keyword>
<evidence type="ECO:0000313" key="2">
    <source>
        <dbReference type="EMBL" id="QDS73419.1"/>
    </source>
</evidence>
<feature type="region of interest" description="Disordered" evidence="1">
    <location>
        <begin position="210"/>
        <end position="257"/>
    </location>
</feature>